<evidence type="ECO:0000313" key="2">
    <source>
        <dbReference type="EMBL" id="KAG5175448.1"/>
    </source>
</evidence>
<dbReference type="EMBL" id="JAFCMP010000549">
    <property type="protein sequence ID" value="KAG5175448.1"/>
    <property type="molecule type" value="Genomic_DNA"/>
</dbReference>
<feature type="non-terminal residue" evidence="2">
    <location>
        <position position="1"/>
    </location>
</feature>
<dbReference type="Pfam" id="PF00481">
    <property type="entry name" value="PP2C"/>
    <property type="match status" value="1"/>
</dbReference>
<name>A0A836C888_9STRA</name>
<sequence>MGCGGSKPAAPPVVKSSFLEGAPNDEKELSLVWHEKLHVAAATCKMQGWRRNQEDMAIAHANFNGAPDVVFGGIFDGHSGPSASSFASEHIVPAVVKSAQWKAGDVDGALGFLDTDNALREAATKDGTTAICAVVGDTHLWVANCGDSRAVLCRGGAAVALSTDHKPNVPEERARIRRAGGYVDVFDPAVPRVMAPNCYMAMATSRTLGDFHFKTDKRRPQDEQIVSPRPAVVKMERQDDDQFIILASDGVWDVMSNQNVCDFLLAEWAVAAARHARESMVGALAEALLARCLAKGTMDNCSCVIIDLR</sequence>
<dbReference type="OrthoDB" id="10264738at2759"/>
<accession>A0A836C888</accession>
<evidence type="ECO:0000259" key="1">
    <source>
        <dbReference type="PROSITE" id="PS51746"/>
    </source>
</evidence>
<feature type="domain" description="PPM-type phosphatase" evidence="1">
    <location>
        <begin position="40"/>
        <end position="308"/>
    </location>
</feature>
<comment type="caution">
    <text evidence="2">The sequence shown here is derived from an EMBL/GenBank/DDBJ whole genome shotgun (WGS) entry which is preliminary data.</text>
</comment>
<dbReference type="PANTHER" id="PTHR47992">
    <property type="entry name" value="PROTEIN PHOSPHATASE"/>
    <property type="match status" value="1"/>
</dbReference>
<dbReference type="GO" id="GO:0004722">
    <property type="term" value="F:protein serine/threonine phosphatase activity"/>
    <property type="evidence" value="ECO:0007669"/>
    <property type="project" value="InterPro"/>
</dbReference>
<dbReference type="CDD" id="cd00143">
    <property type="entry name" value="PP2Cc"/>
    <property type="match status" value="1"/>
</dbReference>
<organism evidence="2 3">
    <name type="scientific">Tribonema minus</name>
    <dbReference type="NCBI Taxonomy" id="303371"/>
    <lineage>
        <taxon>Eukaryota</taxon>
        <taxon>Sar</taxon>
        <taxon>Stramenopiles</taxon>
        <taxon>Ochrophyta</taxon>
        <taxon>PX clade</taxon>
        <taxon>Xanthophyceae</taxon>
        <taxon>Tribonematales</taxon>
        <taxon>Tribonemataceae</taxon>
        <taxon>Tribonema</taxon>
    </lineage>
</organism>
<dbReference type="InterPro" id="IPR015655">
    <property type="entry name" value="PP2C"/>
</dbReference>
<dbReference type="PROSITE" id="PS51746">
    <property type="entry name" value="PPM_2"/>
    <property type="match status" value="1"/>
</dbReference>
<keyword evidence="3" id="KW-1185">Reference proteome</keyword>
<dbReference type="Proteomes" id="UP000664859">
    <property type="component" value="Unassembled WGS sequence"/>
</dbReference>
<dbReference type="AlphaFoldDB" id="A0A836C888"/>
<dbReference type="Gene3D" id="3.60.40.10">
    <property type="entry name" value="PPM-type phosphatase domain"/>
    <property type="match status" value="1"/>
</dbReference>
<dbReference type="SUPFAM" id="SSF81606">
    <property type="entry name" value="PP2C-like"/>
    <property type="match status" value="1"/>
</dbReference>
<dbReference type="SMART" id="SM00332">
    <property type="entry name" value="PP2Cc"/>
    <property type="match status" value="1"/>
</dbReference>
<protein>
    <submittedName>
        <fullName evidence="2">Phosphatase 2C-like domain-containing protein</fullName>
    </submittedName>
</protein>
<proteinExistence type="predicted"/>
<dbReference type="InterPro" id="IPR036457">
    <property type="entry name" value="PPM-type-like_dom_sf"/>
</dbReference>
<gene>
    <name evidence="2" type="ORF">JKP88DRAFT_190380</name>
</gene>
<evidence type="ECO:0000313" key="3">
    <source>
        <dbReference type="Proteomes" id="UP000664859"/>
    </source>
</evidence>
<dbReference type="InterPro" id="IPR001932">
    <property type="entry name" value="PPM-type_phosphatase-like_dom"/>
</dbReference>
<reference evidence="2" key="1">
    <citation type="submission" date="2021-02" db="EMBL/GenBank/DDBJ databases">
        <title>First Annotated Genome of the Yellow-green Alga Tribonema minus.</title>
        <authorList>
            <person name="Mahan K.M."/>
        </authorList>
    </citation>
    <scope>NUCLEOTIDE SEQUENCE</scope>
    <source>
        <strain evidence="2">UTEX B ZZ1240</strain>
    </source>
</reference>